<organism evidence="1 2">
    <name type="scientific">Cytobacillus dafuensis</name>
    <name type="common">Bacillus dafuensis</name>
    <dbReference type="NCBI Taxonomy" id="1742359"/>
    <lineage>
        <taxon>Bacteria</taxon>
        <taxon>Bacillati</taxon>
        <taxon>Bacillota</taxon>
        <taxon>Bacilli</taxon>
        <taxon>Bacillales</taxon>
        <taxon>Bacillaceae</taxon>
        <taxon>Cytobacillus</taxon>
    </lineage>
</organism>
<evidence type="ECO:0000313" key="2">
    <source>
        <dbReference type="Proteomes" id="UP000321555"/>
    </source>
</evidence>
<proteinExistence type="predicted"/>
<dbReference type="KEGG" id="bda:FSZ17_20425"/>
<protein>
    <submittedName>
        <fullName evidence="1">Uncharacterized protein</fullName>
    </submittedName>
</protein>
<keyword evidence="2" id="KW-1185">Reference proteome</keyword>
<evidence type="ECO:0000313" key="1">
    <source>
        <dbReference type="EMBL" id="QED49438.1"/>
    </source>
</evidence>
<gene>
    <name evidence="1" type="ORF">FSZ17_20425</name>
</gene>
<accession>A0A5B8Z8Z8</accession>
<dbReference type="Proteomes" id="UP000321555">
    <property type="component" value="Chromosome"/>
</dbReference>
<name>A0A5B8Z8Z8_CYTDA</name>
<dbReference type="EMBL" id="CP042593">
    <property type="protein sequence ID" value="QED49438.1"/>
    <property type="molecule type" value="Genomic_DNA"/>
</dbReference>
<sequence length="116" mass="13231">MNAMVFSSFIFQSINYFLLTYEKTVLKLCVDNTILLLIEAEGARLLREKRVKGRPRRSDSDEEAPGLPAIAKCLQRKSTGKINMANEKKRELSLHTFLVPIRIDYASIQLISSNLE</sequence>
<dbReference type="AlphaFoldDB" id="A0A5B8Z8Z8"/>
<reference evidence="2" key="1">
    <citation type="submission" date="2019-08" db="EMBL/GenBank/DDBJ databases">
        <authorList>
            <person name="Zheng X."/>
        </authorList>
    </citation>
    <scope>NUCLEOTIDE SEQUENCE [LARGE SCALE GENOMIC DNA]</scope>
    <source>
        <strain evidence="2">FJAT-25496</strain>
    </source>
</reference>